<dbReference type="GO" id="GO:0016740">
    <property type="term" value="F:transferase activity"/>
    <property type="evidence" value="ECO:0007669"/>
    <property type="project" value="InterPro"/>
</dbReference>
<dbReference type="AlphaFoldDB" id="A0A818SMV5"/>
<dbReference type="EMBL" id="CAJOBB010000409">
    <property type="protein sequence ID" value="CAF3673387.1"/>
    <property type="molecule type" value="Genomic_DNA"/>
</dbReference>
<dbReference type="EMBL" id="CAJOAZ010001932">
    <property type="protein sequence ID" value="CAF3874372.1"/>
    <property type="molecule type" value="Genomic_DNA"/>
</dbReference>
<evidence type="ECO:0000313" key="6">
    <source>
        <dbReference type="EMBL" id="CAF3777892.1"/>
    </source>
</evidence>
<reference evidence="5" key="1">
    <citation type="submission" date="2021-02" db="EMBL/GenBank/DDBJ databases">
        <authorList>
            <person name="Nowell W R."/>
        </authorList>
    </citation>
    <scope>NUCLEOTIDE SEQUENCE</scope>
</reference>
<name>A0A818SMV5_9BILA</name>
<dbReference type="Proteomes" id="UP000663845">
    <property type="component" value="Unassembled WGS sequence"/>
</dbReference>
<dbReference type="Proteomes" id="UP000663868">
    <property type="component" value="Unassembled WGS sequence"/>
</dbReference>
<dbReference type="EMBL" id="CAJOAY010001017">
    <property type="protein sequence ID" value="CAF3777892.1"/>
    <property type="molecule type" value="Genomic_DNA"/>
</dbReference>
<feature type="domain" description="L,D-TPase catalytic" evidence="1">
    <location>
        <begin position="36"/>
        <end position="171"/>
    </location>
</feature>
<evidence type="ECO:0000313" key="4">
    <source>
        <dbReference type="EMBL" id="CAF1478614.1"/>
    </source>
</evidence>
<dbReference type="Proteomes" id="UP000663844">
    <property type="component" value="Unassembled WGS sequence"/>
</dbReference>
<sequence length="180" mass="20019">MATDENNFCNEQNRVANLKVVSGSSAILHFGDRYLSAVIGKNGVRTDKHEGDGCTPSGFLPLRRVLYRSDRIDTPSTSLPCQSLTQNDGWCDDITHSDYNQQIRLPHPAKHEKLWLTNGIYDIIGILGYNDDPVISGKGSAIFLHITMPDMEPTDGCIALSLEDLYWVLEQGLEAIFISH</sequence>
<gene>
    <name evidence="3" type="ORF">IZO911_LOCUS40087</name>
    <name evidence="4" type="ORF">JYZ213_LOCUS42236</name>
    <name evidence="5" type="ORF">KXQ929_LOCUS9152</name>
    <name evidence="6" type="ORF">OKA104_LOCUS17205</name>
    <name evidence="7" type="ORF">OXD698_LOCUS22539</name>
    <name evidence="2" type="ORF">VCS650_LOCUS35929</name>
</gene>
<comment type="caution">
    <text evidence="5">The sequence shown here is derived from an EMBL/GenBank/DDBJ whole genome shotgun (WGS) entry which is preliminary data.</text>
</comment>
<dbReference type="EMBL" id="CAJNOG010001902">
    <property type="protein sequence ID" value="CAF1478614.1"/>
    <property type="molecule type" value="Genomic_DNA"/>
</dbReference>
<evidence type="ECO:0000313" key="2">
    <source>
        <dbReference type="EMBL" id="CAF1390674.1"/>
    </source>
</evidence>
<dbReference type="Proteomes" id="UP000663860">
    <property type="component" value="Unassembled WGS sequence"/>
</dbReference>
<evidence type="ECO:0000259" key="1">
    <source>
        <dbReference type="Pfam" id="PF03734"/>
    </source>
</evidence>
<dbReference type="OrthoDB" id="9995041at2759"/>
<dbReference type="EMBL" id="CAJNON010000845">
    <property type="protein sequence ID" value="CAF1390674.1"/>
    <property type="molecule type" value="Genomic_DNA"/>
</dbReference>
<evidence type="ECO:0000313" key="7">
    <source>
        <dbReference type="EMBL" id="CAF3874372.1"/>
    </source>
</evidence>
<evidence type="ECO:0000313" key="5">
    <source>
        <dbReference type="EMBL" id="CAF3673387.1"/>
    </source>
</evidence>
<dbReference type="Proteomes" id="UP000663881">
    <property type="component" value="Unassembled WGS sequence"/>
</dbReference>
<dbReference type="InterPro" id="IPR005490">
    <property type="entry name" value="LD_TPept_cat_dom"/>
</dbReference>
<proteinExistence type="predicted"/>
<evidence type="ECO:0000313" key="3">
    <source>
        <dbReference type="EMBL" id="CAF1411256.1"/>
    </source>
</evidence>
<dbReference type="PANTHER" id="PTHR38589:SF1">
    <property type="entry name" value="BLR0621 PROTEIN"/>
    <property type="match status" value="1"/>
</dbReference>
<dbReference type="Pfam" id="PF03734">
    <property type="entry name" value="YkuD"/>
    <property type="match status" value="1"/>
</dbReference>
<dbReference type="Proteomes" id="UP000663891">
    <property type="component" value="Unassembled WGS sequence"/>
</dbReference>
<organism evidence="5 8">
    <name type="scientific">Adineta steineri</name>
    <dbReference type="NCBI Taxonomy" id="433720"/>
    <lineage>
        <taxon>Eukaryota</taxon>
        <taxon>Metazoa</taxon>
        <taxon>Spiralia</taxon>
        <taxon>Gnathifera</taxon>
        <taxon>Rotifera</taxon>
        <taxon>Eurotatoria</taxon>
        <taxon>Bdelloidea</taxon>
        <taxon>Adinetida</taxon>
        <taxon>Adinetidae</taxon>
        <taxon>Adineta</taxon>
    </lineage>
</organism>
<dbReference type="PANTHER" id="PTHR38589">
    <property type="entry name" value="BLR0621 PROTEIN"/>
    <property type="match status" value="1"/>
</dbReference>
<accession>A0A818SMV5</accession>
<evidence type="ECO:0000313" key="8">
    <source>
        <dbReference type="Proteomes" id="UP000663868"/>
    </source>
</evidence>
<protein>
    <recommendedName>
        <fullName evidence="1">L,D-TPase catalytic domain-containing protein</fullName>
    </recommendedName>
</protein>
<dbReference type="EMBL" id="CAJNOE010001310">
    <property type="protein sequence ID" value="CAF1411256.1"/>
    <property type="molecule type" value="Genomic_DNA"/>
</dbReference>